<sequence length="237" mass="24933">MHLFIVTGSSRGLGAALCRQLLHADHHVLGLARRTDATLATPQWAVDLADPEPVAERLTAWLRTSTGWHSATLINNAALLAPPGPLATSDPAGLAAALRVGLEAPALLCQAFLAGTQGVATRRILNVSSGLGRRAMAGSAAYCAVKAGLDHLSRALALEEPEVRIESLAPGVIDTDMQVQLRGADPAHFSEQARFQGLKDQGLLQSAEGAAQAILRHLLRPDFGKTVITDIREIGNS</sequence>
<dbReference type="PANTHER" id="PTHR44085">
    <property type="entry name" value="SEPIAPTERIN REDUCTASE"/>
    <property type="match status" value="1"/>
</dbReference>
<organism evidence="5 6">
    <name type="scientific">Pelomonas baiyunensis</name>
    <dbReference type="NCBI Taxonomy" id="3299026"/>
    <lineage>
        <taxon>Bacteria</taxon>
        <taxon>Pseudomonadati</taxon>
        <taxon>Pseudomonadota</taxon>
        <taxon>Betaproteobacteria</taxon>
        <taxon>Burkholderiales</taxon>
        <taxon>Sphaerotilaceae</taxon>
        <taxon>Roseateles</taxon>
    </lineage>
</organism>
<accession>A0ABW7GYI4</accession>
<comment type="caution">
    <text evidence="5">The sequence shown here is derived from an EMBL/GenBank/DDBJ whole genome shotgun (WGS) entry which is preliminary data.</text>
</comment>
<keyword evidence="2" id="KW-0963">Cytoplasm</keyword>
<dbReference type="Proteomes" id="UP001606303">
    <property type="component" value="Unassembled WGS sequence"/>
</dbReference>
<protein>
    <submittedName>
        <fullName evidence="5">SDR family NAD(P)-dependent oxidoreductase</fullName>
    </submittedName>
</protein>
<keyword evidence="4" id="KW-0560">Oxidoreductase</keyword>
<comment type="subcellular location">
    <subcellularLocation>
        <location evidence="1">Cytoplasm</location>
    </subcellularLocation>
</comment>
<evidence type="ECO:0000313" key="5">
    <source>
        <dbReference type="EMBL" id="MFG6466884.1"/>
    </source>
</evidence>
<dbReference type="Pfam" id="PF00106">
    <property type="entry name" value="adh_short"/>
    <property type="match status" value="1"/>
</dbReference>
<evidence type="ECO:0000256" key="1">
    <source>
        <dbReference type="ARBA" id="ARBA00004496"/>
    </source>
</evidence>
<dbReference type="RefSeq" id="WP_394383922.1">
    <property type="nucleotide sequence ID" value="NZ_JBIGIB010000002.1"/>
</dbReference>
<proteinExistence type="predicted"/>
<name>A0ABW7GYI4_9BURK</name>
<dbReference type="SUPFAM" id="SSF51735">
    <property type="entry name" value="NAD(P)-binding Rossmann-fold domains"/>
    <property type="match status" value="1"/>
</dbReference>
<dbReference type="InterPro" id="IPR002347">
    <property type="entry name" value="SDR_fam"/>
</dbReference>
<dbReference type="InterPro" id="IPR051721">
    <property type="entry name" value="Biopterin_syn/organic_redct"/>
</dbReference>
<evidence type="ECO:0000313" key="6">
    <source>
        <dbReference type="Proteomes" id="UP001606303"/>
    </source>
</evidence>
<dbReference type="InterPro" id="IPR036291">
    <property type="entry name" value="NAD(P)-bd_dom_sf"/>
</dbReference>
<evidence type="ECO:0000256" key="3">
    <source>
        <dbReference type="ARBA" id="ARBA00022857"/>
    </source>
</evidence>
<dbReference type="EMBL" id="JBIGIB010000002">
    <property type="protein sequence ID" value="MFG6466884.1"/>
    <property type="molecule type" value="Genomic_DNA"/>
</dbReference>
<dbReference type="PANTHER" id="PTHR44085:SF2">
    <property type="entry name" value="SEPIAPTERIN REDUCTASE"/>
    <property type="match status" value="1"/>
</dbReference>
<gene>
    <name evidence="5" type="ORF">ACG01O_09720</name>
</gene>
<evidence type="ECO:0000256" key="2">
    <source>
        <dbReference type="ARBA" id="ARBA00022490"/>
    </source>
</evidence>
<reference evidence="5 6" key="1">
    <citation type="submission" date="2024-08" db="EMBL/GenBank/DDBJ databases">
        <authorList>
            <person name="Lu H."/>
        </authorList>
    </citation>
    <scope>NUCLEOTIDE SEQUENCE [LARGE SCALE GENOMIC DNA]</scope>
    <source>
        <strain evidence="5 6">BYS87W</strain>
    </source>
</reference>
<dbReference type="Gene3D" id="3.40.50.720">
    <property type="entry name" value="NAD(P)-binding Rossmann-like Domain"/>
    <property type="match status" value="1"/>
</dbReference>
<keyword evidence="6" id="KW-1185">Reference proteome</keyword>
<evidence type="ECO:0000256" key="4">
    <source>
        <dbReference type="ARBA" id="ARBA00023002"/>
    </source>
</evidence>
<dbReference type="PRINTS" id="PR00081">
    <property type="entry name" value="GDHRDH"/>
</dbReference>
<keyword evidence="3" id="KW-0521">NADP</keyword>